<sequence length="130" mass="14280">MTGKVHRLATPGKPSRPQHWRSADGSAQRLQRRRVERRQLVEPVGKDLRRPLGVLEQRAADGHQVELLRLQPVEEVVDALDLCALALEALDEFAVEADRADSDDGLAGQLLRPAREVEVGALELGEPVAA</sequence>
<comment type="caution">
    <text evidence="2">The sequence shown here is derived from an EMBL/GenBank/DDBJ whole genome shotgun (WGS) entry which is preliminary data.</text>
</comment>
<dbReference type="Proteomes" id="UP000657574">
    <property type="component" value="Unassembled WGS sequence"/>
</dbReference>
<protein>
    <submittedName>
        <fullName evidence="2">Uncharacterized protein</fullName>
    </submittedName>
</protein>
<reference evidence="2" key="2">
    <citation type="submission" date="2020-09" db="EMBL/GenBank/DDBJ databases">
        <authorList>
            <person name="Sun Q."/>
            <person name="Ohkuma M."/>
        </authorList>
    </citation>
    <scope>NUCLEOTIDE SEQUENCE</scope>
    <source>
        <strain evidence="2">JCM 3086</strain>
    </source>
</reference>
<reference evidence="2" key="1">
    <citation type="journal article" date="2014" name="Int. J. Syst. Evol. Microbiol.">
        <title>Complete genome sequence of Corynebacterium casei LMG S-19264T (=DSM 44701T), isolated from a smear-ripened cheese.</title>
        <authorList>
            <consortium name="US DOE Joint Genome Institute (JGI-PGF)"/>
            <person name="Walter F."/>
            <person name="Albersmeier A."/>
            <person name="Kalinowski J."/>
            <person name="Ruckert C."/>
        </authorList>
    </citation>
    <scope>NUCLEOTIDE SEQUENCE</scope>
    <source>
        <strain evidence="2">JCM 3086</strain>
    </source>
</reference>
<gene>
    <name evidence="2" type="ORF">GCM10010121_047990</name>
</gene>
<evidence type="ECO:0000313" key="3">
    <source>
        <dbReference type="Proteomes" id="UP000657574"/>
    </source>
</evidence>
<evidence type="ECO:0000256" key="1">
    <source>
        <dbReference type="SAM" id="MobiDB-lite"/>
    </source>
</evidence>
<feature type="region of interest" description="Disordered" evidence="1">
    <location>
        <begin position="1"/>
        <end position="36"/>
    </location>
</feature>
<organism evidence="2 3">
    <name type="scientific">Streptomyces brasiliensis</name>
    <dbReference type="NCBI Taxonomy" id="1954"/>
    <lineage>
        <taxon>Bacteria</taxon>
        <taxon>Bacillati</taxon>
        <taxon>Actinomycetota</taxon>
        <taxon>Actinomycetes</taxon>
        <taxon>Kitasatosporales</taxon>
        <taxon>Streptomycetaceae</taxon>
        <taxon>Streptomyces</taxon>
    </lineage>
</organism>
<dbReference type="AlphaFoldDB" id="A0A917NW81"/>
<evidence type="ECO:0000313" key="2">
    <source>
        <dbReference type="EMBL" id="GGJ31070.1"/>
    </source>
</evidence>
<keyword evidence="3" id="KW-1185">Reference proteome</keyword>
<accession>A0A917NW81</accession>
<dbReference type="EMBL" id="BMQA01000016">
    <property type="protein sequence ID" value="GGJ31070.1"/>
    <property type="molecule type" value="Genomic_DNA"/>
</dbReference>
<name>A0A917NW81_9ACTN</name>
<proteinExistence type="predicted"/>